<protein>
    <submittedName>
        <fullName evidence="3">7382_t:CDS:1</fullName>
    </submittedName>
</protein>
<evidence type="ECO:0000256" key="2">
    <source>
        <dbReference type="SAM" id="Phobius"/>
    </source>
</evidence>
<feature type="compositionally biased region" description="Acidic residues" evidence="1">
    <location>
        <begin position="291"/>
        <end position="304"/>
    </location>
</feature>
<keyword evidence="4" id="KW-1185">Reference proteome</keyword>
<keyword evidence="2" id="KW-1133">Transmembrane helix</keyword>
<feature type="transmembrane region" description="Helical" evidence="2">
    <location>
        <begin position="592"/>
        <end position="617"/>
    </location>
</feature>
<dbReference type="AlphaFoldDB" id="A0A9N8VN46"/>
<organism evidence="3 4">
    <name type="scientific">Acaulospora morrowiae</name>
    <dbReference type="NCBI Taxonomy" id="94023"/>
    <lineage>
        <taxon>Eukaryota</taxon>
        <taxon>Fungi</taxon>
        <taxon>Fungi incertae sedis</taxon>
        <taxon>Mucoromycota</taxon>
        <taxon>Glomeromycotina</taxon>
        <taxon>Glomeromycetes</taxon>
        <taxon>Diversisporales</taxon>
        <taxon>Acaulosporaceae</taxon>
        <taxon>Acaulospora</taxon>
    </lineage>
</organism>
<dbReference type="EMBL" id="CAJVPV010000519">
    <property type="protein sequence ID" value="CAG8461059.1"/>
    <property type="molecule type" value="Genomic_DNA"/>
</dbReference>
<evidence type="ECO:0000313" key="3">
    <source>
        <dbReference type="EMBL" id="CAG8461059.1"/>
    </source>
</evidence>
<comment type="caution">
    <text evidence="3">The sequence shown here is derived from an EMBL/GenBank/DDBJ whole genome shotgun (WGS) entry which is preliminary data.</text>
</comment>
<name>A0A9N8VN46_9GLOM</name>
<keyword evidence="2" id="KW-0472">Membrane</keyword>
<dbReference type="Proteomes" id="UP000789342">
    <property type="component" value="Unassembled WGS sequence"/>
</dbReference>
<sequence length="692" mass="79499">MWTDDQLRLLIDERKNKNPQYHDIPAVVGWIFGTTSQIQSMHGLEPAIQDLNVIVGIAMSEIHKYFVRGESRWNITDFLNECELEPFEQKIYCYTKSLKNISNNVKDCRRKSAQWLSDAQVVLGRRDDLLGFLSFKASSRPDTSPVEAAEATDENYRKLECFKSRIEPYTDYKTSRKWNKERSNKQLHLHHSTFMDHGIGTINGGTVGTINGFFATRSSMREIPNLQNNDDPKRRKIDGENPPSPRTPENHIFSSNLIISPTTRSECNDEETDSDGFDADKRDPNNYTFDEFVDGNDEYVSDDDDDQERVFLNDSDAFDENGDDNPYMFQEKNISALFTSYRSRAWQMARESGLSIEDYHEILSLSHILLLQADNFSDLQIKQFSRDTLVDFHKHMRNTCIVKTKVAQGVKTIFRECIEIALDEALGLKEAEKAVEQSFTKSFDCLIDRKSLKGCAGYNTFIYLRTKNIPVKLLKDLLSEGTLTVNIISPILRSFFHDSSIHPAIWPNTASMSAKVRKLANLDPSRAKQPDMIGNVVNNNKSKYEMMFCEITGDGKNNNKKKNNIDLIRLGIFMKDALDLLIKKTGKNHTTFAWQTIVTIWTGYIMVLTASGLYIMFDIGETKLPESIQTCGQFIDGIDNLFTFTEKYEYEVQRLRDDINKKEENIDIPVEIINQLRATLGTQFKEIIKDRK</sequence>
<feature type="region of interest" description="Disordered" evidence="1">
    <location>
        <begin position="221"/>
        <end position="304"/>
    </location>
</feature>
<reference evidence="3" key="1">
    <citation type="submission" date="2021-06" db="EMBL/GenBank/DDBJ databases">
        <authorList>
            <person name="Kallberg Y."/>
            <person name="Tangrot J."/>
            <person name="Rosling A."/>
        </authorList>
    </citation>
    <scope>NUCLEOTIDE SEQUENCE</scope>
    <source>
        <strain evidence="3">CL551</strain>
    </source>
</reference>
<feature type="compositionally biased region" description="Polar residues" evidence="1">
    <location>
        <begin position="252"/>
        <end position="265"/>
    </location>
</feature>
<evidence type="ECO:0000256" key="1">
    <source>
        <dbReference type="SAM" id="MobiDB-lite"/>
    </source>
</evidence>
<gene>
    <name evidence="3" type="ORF">AMORRO_LOCUS1399</name>
</gene>
<feature type="compositionally biased region" description="Basic and acidic residues" evidence="1">
    <location>
        <begin position="230"/>
        <end position="239"/>
    </location>
</feature>
<proteinExistence type="predicted"/>
<dbReference type="OrthoDB" id="2448606at2759"/>
<accession>A0A9N8VN46</accession>
<feature type="compositionally biased region" description="Acidic residues" evidence="1">
    <location>
        <begin position="268"/>
        <end position="277"/>
    </location>
</feature>
<evidence type="ECO:0000313" key="4">
    <source>
        <dbReference type="Proteomes" id="UP000789342"/>
    </source>
</evidence>
<keyword evidence="2" id="KW-0812">Transmembrane</keyword>